<evidence type="ECO:0000313" key="2">
    <source>
        <dbReference type="Proteomes" id="UP001501035"/>
    </source>
</evidence>
<reference evidence="2" key="1">
    <citation type="journal article" date="2019" name="Int. J. Syst. Evol. Microbiol.">
        <title>The Global Catalogue of Microorganisms (GCM) 10K type strain sequencing project: providing services to taxonomists for standard genome sequencing and annotation.</title>
        <authorList>
            <consortium name="The Broad Institute Genomics Platform"/>
            <consortium name="The Broad Institute Genome Sequencing Center for Infectious Disease"/>
            <person name="Wu L."/>
            <person name="Ma J."/>
        </authorList>
    </citation>
    <scope>NUCLEOTIDE SEQUENCE [LARGE SCALE GENOMIC DNA]</scope>
    <source>
        <strain evidence="2">JCM 14234</strain>
    </source>
</reference>
<dbReference type="EMBL" id="BAAAVS010000021">
    <property type="protein sequence ID" value="GAA3034983.1"/>
    <property type="molecule type" value="Genomic_DNA"/>
</dbReference>
<dbReference type="InterPro" id="IPR001753">
    <property type="entry name" value="Enoyl-CoA_hydra/iso"/>
</dbReference>
<keyword evidence="2" id="KW-1185">Reference proteome</keyword>
<evidence type="ECO:0000313" key="1">
    <source>
        <dbReference type="EMBL" id="GAA3034983.1"/>
    </source>
</evidence>
<protein>
    <submittedName>
        <fullName evidence="1">Enoyl-CoA hydratase-related protein</fullName>
    </submittedName>
</protein>
<sequence length="259" mass="26208">MTDSPHVSAADGVLTIAISSPANGTSLNGDAVDEAIVALTELHSGARDERVILLVGAGKNFCAGGNVAAFAAAADRPAYLGGLAERLHRLITLIDTAGRPVVIAAKGWAAGAGMSLTLIGDVVVGGPSTKMRPAYSGIGLSPDGGMTWSLPRVVGPARARAIILTNRILSAQNALELGLVSELVDDEQVDARAREIAAELAAGPSGALQATAALLRAAPTASLADQLAAEAASIARLSGQPEGIEGVDAFVQKRAPNWR</sequence>
<dbReference type="PANTHER" id="PTHR43459:SF1">
    <property type="entry name" value="EG:BACN32G11.4 PROTEIN"/>
    <property type="match status" value="1"/>
</dbReference>
<dbReference type="Proteomes" id="UP001501035">
    <property type="component" value="Unassembled WGS sequence"/>
</dbReference>
<dbReference type="Gene3D" id="3.90.226.10">
    <property type="entry name" value="2-enoyl-CoA Hydratase, Chain A, domain 1"/>
    <property type="match status" value="1"/>
</dbReference>
<dbReference type="PANTHER" id="PTHR43459">
    <property type="entry name" value="ENOYL-COA HYDRATASE"/>
    <property type="match status" value="1"/>
</dbReference>
<accession>A0ABP6LBC5</accession>
<dbReference type="RefSeq" id="WP_290713973.1">
    <property type="nucleotide sequence ID" value="NZ_BAAAVS010000021.1"/>
</dbReference>
<dbReference type="Pfam" id="PF00378">
    <property type="entry name" value="ECH_1"/>
    <property type="match status" value="1"/>
</dbReference>
<dbReference type="CDD" id="cd06558">
    <property type="entry name" value="crotonase-like"/>
    <property type="match status" value="1"/>
</dbReference>
<dbReference type="InterPro" id="IPR029045">
    <property type="entry name" value="ClpP/crotonase-like_dom_sf"/>
</dbReference>
<comment type="caution">
    <text evidence="1">The sequence shown here is derived from an EMBL/GenBank/DDBJ whole genome shotgun (WGS) entry which is preliminary data.</text>
</comment>
<name>A0ABP6LBC5_9ACTN</name>
<gene>
    <name evidence="1" type="ORF">GCM10010528_14760</name>
</gene>
<organism evidence="1 2">
    <name type="scientific">Gordonia defluvii</name>
    <dbReference type="NCBI Taxonomy" id="283718"/>
    <lineage>
        <taxon>Bacteria</taxon>
        <taxon>Bacillati</taxon>
        <taxon>Actinomycetota</taxon>
        <taxon>Actinomycetes</taxon>
        <taxon>Mycobacteriales</taxon>
        <taxon>Gordoniaceae</taxon>
        <taxon>Gordonia</taxon>
    </lineage>
</organism>
<dbReference type="SUPFAM" id="SSF52096">
    <property type="entry name" value="ClpP/crotonase"/>
    <property type="match status" value="1"/>
</dbReference>
<proteinExistence type="predicted"/>